<dbReference type="Proteomes" id="UP001596512">
    <property type="component" value="Unassembled WGS sequence"/>
</dbReference>
<accession>A0ABW2TKK3</accession>
<sequence length="58" mass="5823">MGIAQDPIGLGVGLIEETLGLFPCLVELVLGRAQRHSGVDQAAGGLDALDPGGVRVGL</sequence>
<organism evidence="1 2">
    <name type="scientific">Actinokineospora soli</name>
    <dbReference type="NCBI Taxonomy" id="1048753"/>
    <lineage>
        <taxon>Bacteria</taxon>
        <taxon>Bacillati</taxon>
        <taxon>Actinomycetota</taxon>
        <taxon>Actinomycetes</taxon>
        <taxon>Pseudonocardiales</taxon>
        <taxon>Pseudonocardiaceae</taxon>
        <taxon>Actinokineospora</taxon>
    </lineage>
</organism>
<name>A0ABW2TKK3_9PSEU</name>
<proteinExistence type="predicted"/>
<protein>
    <submittedName>
        <fullName evidence="1">Uncharacterized protein</fullName>
    </submittedName>
</protein>
<keyword evidence="2" id="KW-1185">Reference proteome</keyword>
<reference evidence="2" key="1">
    <citation type="journal article" date="2019" name="Int. J. Syst. Evol. Microbiol.">
        <title>The Global Catalogue of Microorganisms (GCM) 10K type strain sequencing project: providing services to taxonomists for standard genome sequencing and annotation.</title>
        <authorList>
            <consortium name="The Broad Institute Genomics Platform"/>
            <consortium name="The Broad Institute Genome Sequencing Center for Infectious Disease"/>
            <person name="Wu L."/>
            <person name="Ma J."/>
        </authorList>
    </citation>
    <scope>NUCLEOTIDE SEQUENCE [LARGE SCALE GENOMIC DNA]</scope>
    <source>
        <strain evidence="2">JCM 17695</strain>
    </source>
</reference>
<evidence type="ECO:0000313" key="1">
    <source>
        <dbReference type="EMBL" id="MFC7614287.1"/>
    </source>
</evidence>
<dbReference type="EMBL" id="JBHTEY010000004">
    <property type="protein sequence ID" value="MFC7614287.1"/>
    <property type="molecule type" value="Genomic_DNA"/>
</dbReference>
<comment type="caution">
    <text evidence="1">The sequence shown here is derived from an EMBL/GenBank/DDBJ whole genome shotgun (WGS) entry which is preliminary data.</text>
</comment>
<gene>
    <name evidence="1" type="ORF">ACFQV2_12865</name>
</gene>
<evidence type="ECO:0000313" key="2">
    <source>
        <dbReference type="Proteomes" id="UP001596512"/>
    </source>
</evidence>